<reference evidence="2 3" key="1">
    <citation type="submission" date="2018-10" db="EMBL/GenBank/DDBJ databases">
        <title>Genomic Encyclopedia of Archaeal and Bacterial Type Strains, Phase II (KMG-II): from individual species to whole genera.</title>
        <authorList>
            <person name="Goeker M."/>
        </authorList>
    </citation>
    <scope>NUCLEOTIDE SEQUENCE [LARGE SCALE GENOMIC DNA]</scope>
    <source>
        <strain evidence="2 3">DSM 45657</strain>
    </source>
</reference>
<organism evidence="2 3">
    <name type="scientific">Actinokineospora cianjurensis</name>
    <dbReference type="NCBI Taxonomy" id="585224"/>
    <lineage>
        <taxon>Bacteria</taxon>
        <taxon>Bacillati</taxon>
        <taxon>Actinomycetota</taxon>
        <taxon>Actinomycetes</taxon>
        <taxon>Pseudonocardiales</taxon>
        <taxon>Pseudonocardiaceae</taxon>
        <taxon>Actinokineospora</taxon>
    </lineage>
</organism>
<keyword evidence="1" id="KW-0620">Polyamine biosynthesis</keyword>
<dbReference type="EMBL" id="RCDD01000010">
    <property type="protein sequence ID" value="RLK53759.1"/>
    <property type="molecule type" value="Genomic_DNA"/>
</dbReference>
<evidence type="ECO:0000256" key="1">
    <source>
        <dbReference type="ARBA" id="ARBA00023115"/>
    </source>
</evidence>
<keyword evidence="3" id="KW-1185">Reference proteome</keyword>
<dbReference type="NCBIfam" id="NF037959">
    <property type="entry name" value="MFS_SpdSyn"/>
    <property type="match status" value="1"/>
</dbReference>
<protein>
    <submittedName>
        <fullName evidence="2">Spermine/spermidine synthase</fullName>
    </submittedName>
</protein>
<evidence type="ECO:0000313" key="3">
    <source>
        <dbReference type="Proteomes" id="UP000282454"/>
    </source>
</evidence>
<dbReference type="SUPFAM" id="SSF53335">
    <property type="entry name" value="S-adenosyl-L-methionine-dependent methyltransferases"/>
    <property type="match status" value="1"/>
</dbReference>
<comment type="caution">
    <text evidence="2">The sequence shown here is derived from an EMBL/GenBank/DDBJ whole genome shotgun (WGS) entry which is preliminary data.</text>
</comment>
<evidence type="ECO:0000313" key="2">
    <source>
        <dbReference type="EMBL" id="RLK53759.1"/>
    </source>
</evidence>
<dbReference type="PANTHER" id="PTHR43317:SF1">
    <property type="entry name" value="THERMOSPERMINE SYNTHASE ACAULIS5"/>
    <property type="match status" value="1"/>
</dbReference>
<dbReference type="InterPro" id="IPR029063">
    <property type="entry name" value="SAM-dependent_MTases_sf"/>
</dbReference>
<dbReference type="Gene3D" id="3.40.50.150">
    <property type="entry name" value="Vaccinia Virus protein VP39"/>
    <property type="match status" value="1"/>
</dbReference>
<proteinExistence type="predicted"/>
<dbReference type="Proteomes" id="UP000282454">
    <property type="component" value="Unassembled WGS sequence"/>
</dbReference>
<dbReference type="GO" id="GO:0006596">
    <property type="term" value="P:polyamine biosynthetic process"/>
    <property type="evidence" value="ECO:0007669"/>
    <property type="project" value="UniProtKB-KW"/>
</dbReference>
<gene>
    <name evidence="2" type="ORF">CLV68_6423</name>
</gene>
<dbReference type="Pfam" id="PF01564">
    <property type="entry name" value="Spermine_synth"/>
    <property type="match status" value="1"/>
</dbReference>
<accession>A0A421AUJ2</accession>
<sequence length="282" mass="29856">MRVTGPRQGRFPVRFGTAEVVRDLDRANGWLLSVDGVAQSYVDVDDPTHLEFDYVRRIVDVLDCWGSPGQAVDALHLGGGACTVARYLSVAREGSRQTVVDADAGMVALVRDQFGIDEIPGLTVHVGDGRAELALRQDRSSDVVVVDAFERGMVSAGLFSVEATRELSRVLRADGVYLANLSDGPGLPFAGRVVATLSAVFGNVLLLAEPSVLRGRRFGNIVLAASAVDLPTDRVAARAANAAFPARCLTAAELRALVGPARLLTDGEPVTPPTPPKDPFAS</sequence>
<dbReference type="AlphaFoldDB" id="A0A421AUJ2"/>
<dbReference type="PANTHER" id="PTHR43317">
    <property type="entry name" value="THERMOSPERMINE SYNTHASE ACAULIS5"/>
    <property type="match status" value="1"/>
</dbReference>
<name>A0A421AUJ2_9PSEU</name>